<dbReference type="InterPro" id="IPR021858">
    <property type="entry name" value="Fun_TF"/>
</dbReference>
<keyword evidence="1" id="KW-0539">Nucleus</keyword>
<dbReference type="OrthoDB" id="3546279at2759"/>
<dbReference type="SMART" id="SM00066">
    <property type="entry name" value="GAL4"/>
    <property type="match status" value="1"/>
</dbReference>
<feature type="domain" description="Zn(2)-C6 fungal-type" evidence="3">
    <location>
        <begin position="17"/>
        <end position="47"/>
    </location>
</feature>
<dbReference type="Pfam" id="PF11951">
    <property type="entry name" value="Fungal_trans_2"/>
    <property type="match status" value="1"/>
</dbReference>
<dbReference type="EMBL" id="KL584975">
    <property type="protein sequence ID" value="KEQ88546.1"/>
    <property type="molecule type" value="Genomic_DNA"/>
</dbReference>
<feature type="compositionally biased region" description="Low complexity" evidence="2">
    <location>
        <begin position="53"/>
        <end position="67"/>
    </location>
</feature>
<reference evidence="4 5" key="1">
    <citation type="journal article" date="2014" name="BMC Genomics">
        <title>Genome sequencing of four Aureobasidium pullulans varieties: biotechnological potential, stress tolerance, and description of new species.</title>
        <authorList>
            <person name="Gostin Ar C."/>
            <person name="Ohm R.A."/>
            <person name="Kogej T."/>
            <person name="Sonjak S."/>
            <person name="Turk M."/>
            <person name="Zajc J."/>
            <person name="Zalar P."/>
            <person name="Grube M."/>
            <person name="Sun H."/>
            <person name="Han J."/>
            <person name="Sharma A."/>
            <person name="Chiniquy J."/>
            <person name="Ngan C.Y."/>
            <person name="Lipzen A."/>
            <person name="Barry K."/>
            <person name="Grigoriev I.V."/>
            <person name="Gunde-Cimerman N."/>
        </authorList>
    </citation>
    <scope>NUCLEOTIDE SEQUENCE [LARGE SCALE GENOMIC DNA]</scope>
    <source>
        <strain evidence="4 5">EXF-150</strain>
    </source>
</reference>
<dbReference type="GO" id="GO:0001228">
    <property type="term" value="F:DNA-binding transcription activator activity, RNA polymerase II-specific"/>
    <property type="evidence" value="ECO:0007669"/>
    <property type="project" value="TreeGrafter"/>
</dbReference>
<dbReference type="PANTHER" id="PTHR47784:SF5">
    <property type="entry name" value="STEROL UPTAKE CONTROL PROTEIN 2"/>
    <property type="match status" value="1"/>
</dbReference>
<dbReference type="GO" id="GO:0008270">
    <property type="term" value="F:zinc ion binding"/>
    <property type="evidence" value="ECO:0007669"/>
    <property type="project" value="InterPro"/>
</dbReference>
<dbReference type="Pfam" id="PF00172">
    <property type="entry name" value="Zn_clus"/>
    <property type="match status" value="1"/>
</dbReference>
<evidence type="ECO:0000259" key="3">
    <source>
        <dbReference type="PROSITE" id="PS50048"/>
    </source>
</evidence>
<dbReference type="HOGENOM" id="CLU_024934_5_2_1"/>
<dbReference type="InterPro" id="IPR053157">
    <property type="entry name" value="Sterol_Uptake_Regulator"/>
</dbReference>
<dbReference type="SUPFAM" id="SSF57701">
    <property type="entry name" value="Zn2/Cys6 DNA-binding domain"/>
    <property type="match status" value="1"/>
</dbReference>
<proteinExistence type="predicted"/>
<evidence type="ECO:0000313" key="5">
    <source>
        <dbReference type="Proteomes" id="UP000030706"/>
    </source>
</evidence>
<dbReference type="InterPro" id="IPR036864">
    <property type="entry name" value="Zn2-C6_fun-type_DNA-bd_sf"/>
</dbReference>
<evidence type="ECO:0000313" key="4">
    <source>
        <dbReference type="EMBL" id="KEQ88546.1"/>
    </source>
</evidence>
<dbReference type="Gene3D" id="4.10.240.10">
    <property type="entry name" value="Zn(2)-C6 fungal-type DNA-binding domain"/>
    <property type="match status" value="1"/>
</dbReference>
<feature type="region of interest" description="Disordered" evidence="2">
    <location>
        <begin position="49"/>
        <end position="74"/>
    </location>
</feature>
<keyword evidence="5" id="KW-1185">Reference proteome</keyword>
<dbReference type="STRING" id="1043002.A0A074YNX0"/>
<organism evidence="4 5">
    <name type="scientific">Aureobasidium pullulans EXF-150</name>
    <dbReference type="NCBI Taxonomy" id="1043002"/>
    <lineage>
        <taxon>Eukaryota</taxon>
        <taxon>Fungi</taxon>
        <taxon>Dikarya</taxon>
        <taxon>Ascomycota</taxon>
        <taxon>Pezizomycotina</taxon>
        <taxon>Dothideomycetes</taxon>
        <taxon>Dothideomycetidae</taxon>
        <taxon>Dothideales</taxon>
        <taxon>Saccotheciaceae</taxon>
        <taxon>Aureobasidium</taxon>
    </lineage>
</organism>
<dbReference type="GeneID" id="40744752"/>
<protein>
    <recommendedName>
        <fullName evidence="3">Zn(2)-C6 fungal-type domain-containing protein</fullName>
    </recommendedName>
</protein>
<evidence type="ECO:0000256" key="1">
    <source>
        <dbReference type="ARBA" id="ARBA00023242"/>
    </source>
</evidence>
<dbReference type="PROSITE" id="PS50048">
    <property type="entry name" value="ZN2_CY6_FUNGAL_2"/>
    <property type="match status" value="1"/>
</dbReference>
<gene>
    <name evidence="4" type="ORF">M438DRAFT_310937</name>
</gene>
<name>A0A074YNX0_AURPU</name>
<dbReference type="PROSITE" id="PS00463">
    <property type="entry name" value="ZN2_CY6_FUNGAL_1"/>
    <property type="match status" value="1"/>
</dbReference>
<dbReference type="RefSeq" id="XP_029764733.1">
    <property type="nucleotide sequence ID" value="XM_029902446.1"/>
</dbReference>
<dbReference type="InterPro" id="IPR001138">
    <property type="entry name" value="Zn2Cys6_DnaBD"/>
</dbReference>
<evidence type="ECO:0000256" key="2">
    <source>
        <dbReference type="SAM" id="MobiDB-lite"/>
    </source>
</evidence>
<dbReference type="CDD" id="cd00067">
    <property type="entry name" value="GAL4"/>
    <property type="match status" value="1"/>
</dbReference>
<dbReference type="AlphaFoldDB" id="A0A074YNX0"/>
<sequence length="394" mass="44352">MQLKPRKRKAHTKSRAGCIACKHQHTKCDEGRPRCGRCERLDIDCVLGPPPSSASSSRQTASRPPSQELASPTRPHVAEPLHILDLELLHNYSFDTYATFLGKGLDHDVFRTKLVQLGFKHTYVLHALLAISALHMHYKDAARTSLPTTAAEHFDSALHLAQSTMGHVTEEDAIAMFFFSSTTAVYALAKDYSNPYSHLTSASDPVDDFVLYFNLTRGVHTIVRHHWPFLEHSWIGPLFKDQASVASPAGPASDYPRVLELQELLQACEGDLRETYAHALDRWLAYMAVLETTAEAEIHLLLVWPIEVDAEVLTLLSCRDPFALIILAHYAVLISLRPNAWWAAGWPVKILDAIIRSLDPEWYRFVEWPRAKINHHDLSLFGDQAPSIDVEMVN</sequence>
<dbReference type="PANTHER" id="PTHR47784">
    <property type="entry name" value="STEROL UPTAKE CONTROL PROTEIN 2"/>
    <property type="match status" value="1"/>
</dbReference>
<dbReference type="Proteomes" id="UP000030706">
    <property type="component" value="Unassembled WGS sequence"/>
</dbReference>
<accession>A0A074YNX0</accession>